<feature type="transmembrane region" description="Helical" evidence="7">
    <location>
        <begin position="21"/>
        <end position="43"/>
    </location>
</feature>
<evidence type="ECO:0000256" key="1">
    <source>
        <dbReference type="ARBA" id="ARBA00004651"/>
    </source>
</evidence>
<dbReference type="Pfam" id="PF12704">
    <property type="entry name" value="MacB_PCD"/>
    <property type="match status" value="2"/>
</dbReference>
<reference evidence="10 11" key="1">
    <citation type="submission" date="2019-02" db="EMBL/GenBank/DDBJ databases">
        <title>Arundinibacter roseus gen. nov., sp. nov., a new member of the family Cytophagaceae.</title>
        <authorList>
            <person name="Szuroczki S."/>
            <person name="Khayer B."/>
            <person name="Sproer C."/>
            <person name="Toumi M."/>
            <person name="Szabo A."/>
            <person name="Felfoldi T."/>
            <person name="Schumann P."/>
            <person name="Toth E."/>
        </authorList>
    </citation>
    <scope>NUCLEOTIDE SEQUENCE [LARGE SCALE GENOMIC DNA]</scope>
    <source>
        <strain evidence="10 11">DMA-k-7a</strain>
    </source>
</reference>
<evidence type="ECO:0000259" key="9">
    <source>
        <dbReference type="Pfam" id="PF12704"/>
    </source>
</evidence>
<feature type="domain" description="ABC3 transporter permease C-terminal" evidence="8">
    <location>
        <begin position="294"/>
        <end position="407"/>
    </location>
</feature>
<evidence type="ECO:0000256" key="5">
    <source>
        <dbReference type="ARBA" id="ARBA00023136"/>
    </source>
</evidence>
<keyword evidence="6" id="KW-0175">Coiled coil</keyword>
<dbReference type="PANTHER" id="PTHR30572">
    <property type="entry name" value="MEMBRANE COMPONENT OF TRANSPORTER-RELATED"/>
    <property type="match status" value="1"/>
</dbReference>
<feature type="transmembrane region" description="Helical" evidence="7">
    <location>
        <begin position="737"/>
        <end position="756"/>
    </location>
</feature>
<dbReference type="InterPro" id="IPR050250">
    <property type="entry name" value="Macrolide_Exporter_MacB"/>
</dbReference>
<keyword evidence="3 7" id="KW-0812">Transmembrane</keyword>
<gene>
    <name evidence="10" type="ORF">EZE20_14590</name>
</gene>
<dbReference type="GO" id="GO:0005886">
    <property type="term" value="C:plasma membrane"/>
    <property type="evidence" value="ECO:0007669"/>
    <property type="project" value="UniProtKB-SubCell"/>
</dbReference>
<evidence type="ECO:0000256" key="7">
    <source>
        <dbReference type="SAM" id="Phobius"/>
    </source>
</evidence>
<protein>
    <submittedName>
        <fullName evidence="10">FtsX-like permease family protein</fullName>
    </submittedName>
</protein>
<accession>A0A4R4K9H0</accession>
<evidence type="ECO:0000313" key="11">
    <source>
        <dbReference type="Proteomes" id="UP000295706"/>
    </source>
</evidence>
<evidence type="ECO:0000256" key="2">
    <source>
        <dbReference type="ARBA" id="ARBA00022475"/>
    </source>
</evidence>
<feature type="domain" description="MacB-like periplasmic core" evidence="9">
    <location>
        <begin position="20"/>
        <end position="246"/>
    </location>
</feature>
<keyword evidence="2" id="KW-1003">Cell membrane</keyword>
<keyword evidence="11" id="KW-1185">Reference proteome</keyword>
<feature type="transmembrane region" description="Helical" evidence="7">
    <location>
        <begin position="426"/>
        <end position="450"/>
    </location>
</feature>
<proteinExistence type="predicted"/>
<dbReference type="Pfam" id="PF02687">
    <property type="entry name" value="FtsX"/>
    <property type="match status" value="2"/>
</dbReference>
<comment type="subcellular location">
    <subcellularLocation>
        <location evidence="1">Cell membrane</location>
        <topology evidence="1">Multi-pass membrane protein</topology>
    </subcellularLocation>
</comment>
<feature type="transmembrane region" description="Helical" evidence="7">
    <location>
        <begin position="685"/>
        <end position="709"/>
    </location>
</feature>
<dbReference type="InterPro" id="IPR025857">
    <property type="entry name" value="MacB_PCD"/>
</dbReference>
<dbReference type="InterPro" id="IPR003838">
    <property type="entry name" value="ABC3_permease_C"/>
</dbReference>
<sequence>MIQNYLKIAFRNLLRNKVYTFIHVLGLGLGISAFVFILEYVSLEKSVNQFHTNVDRMYRLVNVATDGASWGEVEPGWAALAKERFPEIEDYCRFADGIASGVMQKAEGGESFKEESIGYVEGNFFEFFTFPLLKGSAEALKQPNVIFLSESTAAKYFGKTEAPGKTLLLHNQFGKTTFTVGGIYKDMTDLSDIRYDMVLSLETLKSPANTNGNDWVRLDNLDNQYINAFFLVREQANYQELEAKFNTLRNELSQENDGIVFRLQAATNIHLAPSLNDPLLTTGNVKYVYMLAGIALLILLIAWFNYINLSTANALKRANEVGVRKVIGATQAHLIGQFLGESLLTNGLGFCFALMLVGTLQPLFAELIGKQVSLQILGNTPFWMYGLGLLLAGSVLSGLYSAWILSRFKVIETLKGKRTSNSRGIWLRKGLVVGQFVISTSLILATIVIYSQLRHLQTGELGINTEQLLVVSGPQIGKDSTFATRSNAFVQTLAEQSFVQEYATSNVVPSRYYNFRTSGFTQPGSKPKDELKSYAFAVIGDRYLKTYGISIKAGRNFTPQETDVEWNNNSKVMLNERAVAELGFSSPEEAIQTKIKWDERYLEVIGVVADYHHTSLKNSIDPIIFYPQKSAVYYSIRLTPEGMGDKVAKLEKLYKTSFPGNPFDFFFMDENYQKAYYEEQQYGKLFTTASLLAVFIACLGLFGLATYTVESRTKEIGVRKVLGASVSSVVMLLSKDFLALVGVAILIASPVAAYFLNQWLQDFPYRIAMEWWIFVAAAGLALLIAFVTVGFQSVKAGLMNPVDSLRSE</sequence>
<evidence type="ECO:0000259" key="8">
    <source>
        <dbReference type="Pfam" id="PF02687"/>
    </source>
</evidence>
<feature type="transmembrane region" description="Helical" evidence="7">
    <location>
        <begin position="287"/>
        <end position="307"/>
    </location>
</feature>
<feature type="domain" description="MacB-like periplasmic core" evidence="9">
    <location>
        <begin position="437"/>
        <end position="633"/>
    </location>
</feature>
<dbReference type="PANTHER" id="PTHR30572:SF18">
    <property type="entry name" value="ABC-TYPE MACROLIDE FAMILY EXPORT SYSTEM PERMEASE COMPONENT 2"/>
    <property type="match status" value="1"/>
</dbReference>
<organism evidence="10 11">
    <name type="scientific">Arundinibacter roseus</name>
    <dbReference type="NCBI Taxonomy" id="2070510"/>
    <lineage>
        <taxon>Bacteria</taxon>
        <taxon>Pseudomonadati</taxon>
        <taxon>Bacteroidota</taxon>
        <taxon>Cytophagia</taxon>
        <taxon>Cytophagales</taxon>
        <taxon>Spirosomataceae</taxon>
        <taxon>Arundinibacter</taxon>
    </lineage>
</organism>
<dbReference type="AlphaFoldDB" id="A0A4R4K9H0"/>
<comment type="caution">
    <text evidence="10">The sequence shown here is derived from an EMBL/GenBank/DDBJ whole genome shotgun (WGS) entry which is preliminary data.</text>
</comment>
<dbReference type="GO" id="GO:0022857">
    <property type="term" value="F:transmembrane transporter activity"/>
    <property type="evidence" value="ECO:0007669"/>
    <property type="project" value="TreeGrafter"/>
</dbReference>
<feature type="domain" description="ABC3 transporter permease C-terminal" evidence="8">
    <location>
        <begin position="689"/>
        <end position="797"/>
    </location>
</feature>
<dbReference type="Proteomes" id="UP000295706">
    <property type="component" value="Unassembled WGS sequence"/>
</dbReference>
<dbReference type="OrthoDB" id="5933722at2"/>
<feature type="coiled-coil region" evidence="6">
    <location>
        <begin position="231"/>
        <end position="258"/>
    </location>
</feature>
<evidence type="ECO:0000256" key="6">
    <source>
        <dbReference type="SAM" id="Coils"/>
    </source>
</evidence>
<dbReference type="RefSeq" id="WP_132118901.1">
    <property type="nucleotide sequence ID" value="NZ_SMJU01000008.1"/>
</dbReference>
<dbReference type="EMBL" id="SMJU01000008">
    <property type="protein sequence ID" value="TDB64163.1"/>
    <property type="molecule type" value="Genomic_DNA"/>
</dbReference>
<evidence type="ECO:0000256" key="3">
    <source>
        <dbReference type="ARBA" id="ARBA00022692"/>
    </source>
</evidence>
<feature type="transmembrane region" description="Helical" evidence="7">
    <location>
        <begin position="343"/>
        <end position="364"/>
    </location>
</feature>
<feature type="transmembrane region" description="Helical" evidence="7">
    <location>
        <begin position="384"/>
        <end position="405"/>
    </location>
</feature>
<name>A0A4R4K9H0_9BACT</name>
<evidence type="ECO:0000256" key="4">
    <source>
        <dbReference type="ARBA" id="ARBA00022989"/>
    </source>
</evidence>
<feature type="transmembrane region" description="Helical" evidence="7">
    <location>
        <begin position="771"/>
        <end position="791"/>
    </location>
</feature>
<evidence type="ECO:0000313" key="10">
    <source>
        <dbReference type="EMBL" id="TDB64163.1"/>
    </source>
</evidence>
<keyword evidence="4 7" id="KW-1133">Transmembrane helix</keyword>
<keyword evidence="5 7" id="KW-0472">Membrane</keyword>